<dbReference type="KEGG" id="taqu:KDW03_08950"/>
<evidence type="ECO:0000259" key="4">
    <source>
        <dbReference type="SMART" id="SM00642"/>
    </source>
</evidence>
<dbReference type="InterPro" id="IPR006047">
    <property type="entry name" value="GH13_cat_dom"/>
</dbReference>
<dbReference type="AlphaFoldDB" id="A0AAX3BBI5"/>
<accession>A0AAX3BBI5</accession>
<evidence type="ECO:0000313" key="6">
    <source>
        <dbReference type="Proteomes" id="UP001056539"/>
    </source>
</evidence>
<protein>
    <recommendedName>
        <fullName evidence="3">Alpha-amylase</fullName>
        <ecNumber evidence="3">3.2.1.1</ecNumber>
    </recommendedName>
</protein>
<evidence type="ECO:0000256" key="2">
    <source>
        <dbReference type="RuleBase" id="RU003615"/>
    </source>
</evidence>
<sequence length="556" mass="62852">MKRILVGLLFPVLMFGASWVNGATFYQIFPLSFYDADGDGKGDLKGITEKLDYLTNLGVTAIWLNPIFLAKDYHGYNTIDYYQIDPRLGNMEDFDRMVAEAHKRGIKVILDLVINHTAIQHPWFVDGVTNQKSPYTNYYVWSKTKLSWPNPTGSTTQPAWNLYSGTNSWRNGQYYYAAFNLNVPDLNLKNPQVVEEVKKIVKFWLDKGVDGFRLDAARYYIEKGEGEQTDTPETIEFIDKLVRYIKSVNPEAYVVAEVFAPMEICAQYYKGEGGLDAVFNFDFGGTGDKAVYPFLLTGRTATLRTALEKYATVAKKGVPSQFFAMFLSNHDTGRLSEKVKQVAKQKLAAVLQFTLPGGAPYVYYGDEIGQLHGSKKSRGGGDSEKRYPLWWSDEEKTGGFSSGGKSWVVIMQPEYYLTNKINIKAYQQDKQSLWYTYQKLITMRKKYPALQSGAFVDLPFEQAKEKGLDSVLTYARVTDNQVVVVIINGSSSKASLKEIVNLPVMKTGQWKYVDGISSQDQTKPVPKNLQESVVKGEWNVTLKGNEFAIMVFEKTK</sequence>
<evidence type="ECO:0000256" key="3">
    <source>
        <dbReference type="RuleBase" id="RU361134"/>
    </source>
</evidence>
<dbReference type="PANTHER" id="PTHR10357">
    <property type="entry name" value="ALPHA-AMYLASE FAMILY MEMBER"/>
    <property type="match status" value="1"/>
</dbReference>
<dbReference type="InterPro" id="IPR017853">
    <property type="entry name" value="GH"/>
</dbReference>
<keyword evidence="3" id="KW-0119">Carbohydrate metabolism</keyword>
<dbReference type="PANTHER" id="PTHR10357:SF179">
    <property type="entry name" value="NEUTRAL AND BASIC AMINO ACID TRANSPORT PROTEIN RBAT"/>
    <property type="match status" value="1"/>
</dbReference>
<dbReference type="EC" id="3.2.1.1" evidence="3"/>
<dbReference type="RefSeq" id="WP_271434745.1">
    <property type="nucleotide sequence ID" value="NZ_CP073355.1"/>
</dbReference>
<gene>
    <name evidence="5" type="ORF">KDW03_08950</name>
</gene>
<dbReference type="Gene3D" id="3.90.400.10">
    <property type="entry name" value="Oligo-1,6-glucosidase, Domain 2"/>
    <property type="match status" value="1"/>
</dbReference>
<dbReference type="EMBL" id="CP073355">
    <property type="protein sequence ID" value="URA09610.1"/>
    <property type="molecule type" value="Genomic_DNA"/>
</dbReference>
<reference evidence="5" key="1">
    <citation type="submission" date="2021-04" db="EMBL/GenBank/DDBJ databases">
        <authorList>
            <person name="Postec A."/>
        </authorList>
    </citation>
    <scope>NUCLEOTIDE SEQUENCE</scope>
    <source>
        <strain evidence="5">F1F22</strain>
    </source>
</reference>
<dbReference type="Proteomes" id="UP001056539">
    <property type="component" value="Chromosome"/>
</dbReference>
<proteinExistence type="inferred from homology"/>
<dbReference type="SUPFAM" id="SSF51445">
    <property type="entry name" value="(Trans)glycosidases"/>
    <property type="match status" value="1"/>
</dbReference>
<organism evidence="5 6">
    <name type="scientific">Thermospira aquatica</name>
    <dbReference type="NCBI Taxonomy" id="2828656"/>
    <lineage>
        <taxon>Bacteria</taxon>
        <taxon>Pseudomonadati</taxon>
        <taxon>Spirochaetota</taxon>
        <taxon>Spirochaetia</taxon>
        <taxon>Brevinematales</taxon>
        <taxon>Thermospiraceae</taxon>
        <taxon>Thermospira</taxon>
    </lineage>
</organism>
<comment type="catalytic activity">
    <reaction evidence="3">
        <text>Endohydrolysis of (1-&gt;4)-alpha-D-glucosidic linkages in polysaccharides containing three or more (1-&gt;4)-alpha-linked D-glucose units.</text>
        <dbReference type="EC" id="3.2.1.1"/>
    </reaction>
</comment>
<comment type="similarity">
    <text evidence="1 2">Belongs to the glycosyl hydrolase 13 family.</text>
</comment>
<dbReference type="GO" id="GO:0009313">
    <property type="term" value="P:oligosaccharide catabolic process"/>
    <property type="evidence" value="ECO:0007669"/>
    <property type="project" value="TreeGrafter"/>
</dbReference>
<dbReference type="InterPro" id="IPR045857">
    <property type="entry name" value="O16G_dom_2"/>
</dbReference>
<dbReference type="PRINTS" id="PR00110">
    <property type="entry name" value="ALPHAAMYLASE"/>
</dbReference>
<dbReference type="InterPro" id="IPR006046">
    <property type="entry name" value="Alpha_amylase"/>
</dbReference>
<name>A0AAX3BBI5_9SPIR</name>
<dbReference type="SMART" id="SM00642">
    <property type="entry name" value="Aamy"/>
    <property type="match status" value="1"/>
</dbReference>
<dbReference type="Gene3D" id="2.60.40.1180">
    <property type="entry name" value="Golgi alpha-mannosidase II"/>
    <property type="match status" value="1"/>
</dbReference>
<dbReference type="GO" id="GO:0043169">
    <property type="term" value="F:cation binding"/>
    <property type="evidence" value="ECO:0007669"/>
    <property type="project" value="InterPro"/>
</dbReference>
<evidence type="ECO:0000256" key="1">
    <source>
        <dbReference type="ARBA" id="ARBA00008061"/>
    </source>
</evidence>
<dbReference type="Pfam" id="PF00128">
    <property type="entry name" value="Alpha-amylase"/>
    <property type="match status" value="1"/>
</dbReference>
<reference evidence="5" key="2">
    <citation type="submission" date="2022-06" db="EMBL/GenBank/DDBJ databases">
        <title>Thermospira aquatica gen. nov., sp. nov.</title>
        <authorList>
            <person name="Ben Ali Gam Z."/>
            <person name="Labat M."/>
        </authorList>
    </citation>
    <scope>NUCLEOTIDE SEQUENCE</scope>
    <source>
        <strain evidence="5">F1F22</strain>
    </source>
</reference>
<dbReference type="Gene3D" id="3.20.20.80">
    <property type="entry name" value="Glycosidases"/>
    <property type="match status" value="1"/>
</dbReference>
<dbReference type="CDD" id="cd11316">
    <property type="entry name" value="AmyAc_bac2_AmyA"/>
    <property type="match status" value="1"/>
</dbReference>
<keyword evidence="6" id="KW-1185">Reference proteome</keyword>
<keyword evidence="3" id="KW-0326">Glycosidase</keyword>
<dbReference type="InterPro" id="IPR013780">
    <property type="entry name" value="Glyco_hydro_b"/>
</dbReference>
<feature type="domain" description="Glycosyl hydrolase family 13 catalytic" evidence="4">
    <location>
        <begin position="27"/>
        <end position="401"/>
    </location>
</feature>
<keyword evidence="3" id="KW-0378">Hydrolase</keyword>
<evidence type="ECO:0000313" key="5">
    <source>
        <dbReference type="EMBL" id="URA09610.1"/>
    </source>
</evidence>
<dbReference type="GO" id="GO:0004556">
    <property type="term" value="F:alpha-amylase activity"/>
    <property type="evidence" value="ECO:0007669"/>
    <property type="project" value="UniProtKB-UniRule"/>
</dbReference>